<name>A0A0A9A5E4_ARUDO</name>
<evidence type="ECO:0000313" key="1">
    <source>
        <dbReference type="EMBL" id="JAD42262.1"/>
    </source>
</evidence>
<sequence length="14" mass="1537">MSSFSCMCLLSSLK</sequence>
<protein>
    <submittedName>
        <fullName evidence="1">Uncharacterized protein</fullName>
    </submittedName>
</protein>
<dbReference type="EMBL" id="GBRH01255633">
    <property type="protein sequence ID" value="JAD42262.1"/>
    <property type="molecule type" value="Transcribed_RNA"/>
</dbReference>
<accession>A0A0A9A5E4</accession>
<reference evidence="1" key="2">
    <citation type="journal article" date="2015" name="Data Brief">
        <title>Shoot transcriptome of the giant reed, Arundo donax.</title>
        <authorList>
            <person name="Barrero R.A."/>
            <person name="Guerrero F.D."/>
            <person name="Moolhuijzen P."/>
            <person name="Goolsby J.A."/>
            <person name="Tidwell J."/>
            <person name="Bellgard S.E."/>
            <person name="Bellgard M.I."/>
        </authorList>
    </citation>
    <scope>NUCLEOTIDE SEQUENCE</scope>
    <source>
        <tissue evidence="1">Shoot tissue taken approximately 20 cm above the soil surface</tissue>
    </source>
</reference>
<organism evidence="1">
    <name type="scientific">Arundo donax</name>
    <name type="common">Giant reed</name>
    <name type="synonym">Donax arundinaceus</name>
    <dbReference type="NCBI Taxonomy" id="35708"/>
    <lineage>
        <taxon>Eukaryota</taxon>
        <taxon>Viridiplantae</taxon>
        <taxon>Streptophyta</taxon>
        <taxon>Embryophyta</taxon>
        <taxon>Tracheophyta</taxon>
        <taxon>Spermatophyta</taxon>
        <taxon>Magnoliopsida</taxon>
        <taxon>Liliopsida</taxon>
        <taxon>Poales</taxon>
        <taxon>Poaceae</taxon>
        <taxon>PACMAD clade</taxon>
        <taxon>Arundinoideae</taxon>
        <taxon>Arundineae</taxon>
        <taxon>Arundo</taxon>
    </lineage>
</organism>
<proteinExistence type="predicted"/>
<reference evidence="1" key="1">
    <citation type="submission" date="2014-09" db="EMBL/GenBank/DDBJ databases">
        <authorList>
            <person name="Magalhaes I.L.F."/>
            <person name="Oliveira U."/>
            <person name="Santos F.R."/>
            <person name="Vidigal T.H.D.A."/>
            <person name="Brescovit A.D."/>
            <person name="Santos A.J."/>
        </authorList>
    </citation>
    <scope>NUCLEOTIDE SEQUENCE</scope>
    <source>
        <tissue evidence="1">Shoot tissue taken approximately 20 cm above the soil surface</tissue>
    </source>
</reference>